<dbReference type="Gene3D" id="3.90.850.10">
    <property type="entry name" value="Fumarylacetoacetase-like, C-terminal domain"/>
    <property type="match status" value="1"/>
</dbReference>
<protein>
    <submittedName>
        <fullName evidence="4">Fumarylacetoacetate hydrolase family protein</fullName>
    </submittedName>
</protein>
<dbReference type="InterPro" id="IPR011234">
    <property type="entry name" value="Fumarylacetoacetase-like_C"/>
</dbReference>
<comment type="similarity">
    <text evidence="1">Belongs to the FAH family.</text>
</comment>
<accession>A0ABW4JCD3</accession>
<organism evidence="4 5">
    <name type="scientific">Alicyclobacillus fodiniaquatilis</name>
    <dbReference type="NCBI Taxonomy" id="1661150"/>
    <lineage>
        <taxon>Bacteria</taxon>
        <taxon>Bacillati</taxon>
        <taxon>Bacillota</taxon>
        <taxon>Bacilli</taxon>
        <taxon>Bacillales</taxon>
        <taxon>Alicyclobacillaceae</taxon>
        <taxon>Alicyclobacillus</taxon>
    </lineage>
</organism>
<dbReference type="PANTHER" id="PTHR42796">
    <property type="entry name" value="FUMARYLACETOACETATE HYDROLASE DOMAIN-CONTAINING PROTEIN 2A-RELATED"/>
    <property type="match status" value="1"/>
</dbReference>
<evidence type="ECO:0000256" key="1">
    <source>
        <dbReference type="ARBA" id="ARBA00010211"/>
    </source>
</evidence>
<dbReference type="InterPro" id="IPR051121">
    <property type="entry name" value="FAH"/>
</dbReference>
<evidence type="ECO:0000313" key="5">
    <source>
        <dbReference type="Proteomes" id="UP001597079"/>
    </source>
</evidence>
<reference evidence="5" key="1">
    <citation type="journal article" date="2019" name="Int. J. Syst. Evol. Microbiol.">
        <title>The Global Catalogue of Microorganisms (GCM) 10K type strain sequencing project: providing services to taxonomists for standard genome sequencing and annotation.</title>
        <authorList>
            <consortium name="The Broad Institute Genomics Platform"/>
            <consortium name="The Broad Institute Genome Sequencing Center for Infectious Disease"/>
            <person name="Wu L."/>
            <person name="Ma J."/>
        </authorList>
    </citation>
    <scope>NUCLEOTIDE SEQUENCE [LARGE SCALE GENOMIC DNA]</scope>
    <source>
        <strain evidence="5">CGMCC 1.12286</strain>
    </source>
</reference>
<keyword evidence="4" id="KW-0378">Hydrolase</keyword>
<proteinExistence type="inferred from homology"/>
<dbReference type="Pfam" id="PF01557">
    <property type="entry name" value="FAA_hydrolase"/>
    <property type="match status" value="1"/>
</dbReference>
<keyword evidence="5" id="KW-1185">Reference proteome</keyword>
<dbReference type="PANTHER" id="PTHR42796:SF7">
    <property type="entry name" value="2-DEHYDRO-3-DEOXY-D-ARABINONATE DEHYDRATASE"/>
    <property type="match status" value="1"/>
</dbReference>
<gene>
    <name evidence="4" type="ORF">ACFSB2_01195</name>
</gene>
<evidence type="ECO:0000256" key="2">
    <source>
        <dbReference type="ARBA" id="ARBA00022723"/>
    </source>
</evidence>
<sequence>MKTIRYRDPQDDAVQLGLLEGDAVYSITRQVPQWTEPLAMWYALRALDVSPAHAAAKLAEGSAVSYTQLQADGLLLPPVVSPEVWAAGVTYERSREARNAETTIKDNVYDRVYTADRPELFFKATYARVVAPGKPLGLRSDSRWMVPEPELGLVLSAGGELVGWTVGNDLSSRDIEGENPLYLPQAKVFAKSCSFGPALLWNTGGEQPETWEIELVIRRDNAIAFEGVVSFSQFRRSFAELISYLRRDNPIQDGTVLLTGTGIVPPDDFTLQAADTIEIAISPIGVLVNRVEVPLEMKVTSI</sequence>
<dbReference type="EMBL" id="JBHUCX010000004">
    <property type="protein sequence ID" value="MFD1673338.1"/>
    <property type="molecule type" value="Genomic_DNA"/>
</dbReference>
<dbReference type="Proteomes" id="UP001597079">
    <property type="component" value="Unassembled WGS sequence"/>
</dbReference>
<dbReference type="InterPro" id="IPR036663">
    <property type="entry name" value="Fumarylacetoacetase_C_sf"/>
</dbReference>
<evidence type="ECO:0000259" key="3">
    <source>
        <dbReference type="Pfam" id="PF01557"/>
    </source>
</evidence>
<keyword evidence="2" id="KW-0479">Metal-binding</keyword>
<dbReference type="GO" id="GO:0016787">
    <property type="term" value="F:hydrolase activity"/>
    <property type="evidence" value="ECO:0007669"/>
    <property type="project" value="UniProtKB-KW"/>
</dbReference>
<name>A0ABW4JCD3_9BACL</name>
<dbReference type="SUPFAM" id="SSF56529">
    <property type="entry name" value="FAH"/>
    <property type="match status" value="1"/>
</dbReference>
<evidence type="ECO:0000313" key="4">
    <source>
        <dbReference type="EMBL" id="MFD1673338.1"/>
    </source>
</evidence>
<comment type="caution">
    <text evidence="4">The sequence shown here is derived from an EMBL/GenBank/DDBJ whole genome shotgun (WGS) entry which is preliminary data.</text>
</comment>
<feature type="domain" description="Fumarylacetoacetase-like C-terminal" evidence="3">
    <location>
        <begin position="111"/>
        <end position="291"/>
    </location>
</feature>
<dbReference type="RefSeq" id="WP_377940704.1">
    <property type="nucleotide sequence ID" value="NZ_JBHUCX010000004.1"/>
</dbReference>